<evidence type="ECO:0000313" key="3">
    <source>
        <dbReference type="Proteomes" id="UP000324800"/>
    </source>
</evidence>
<dbReference type="PANTHER" id="PTHR44167:SF24">
    <property type="entry name" value="SERINE_THREONINE-PROTEIN KINASE CHK2"/>
    <property type="match status" value="1"/>
</dbReference>
<name>A0A5J4UBV7_9EUKA</name>
<keyword evidence="2" id="KW-0418">Kinase</keyword>
<dbReference type="EMBL" id="SNRW01017755">
    <property type="protein sequence ID" value="KAA6368007.1"/>
    <property type="molecule type" value="Genomic_DNA"/>
</dbReference>
<dbReference type="GO" id="GO:0005634">
    <property type="term" value="C:nucleus"/>
    <property type="evidence" value="ECO:0007669"/>
    <property type="project" value="TreeGrafter"/>
</dbReference>
<protein>
    <submittedName>
        <fullName evidence="2">Putative STE/STE11 protein kinase</fullName>
    </submittedName>
</protein>
<dbReference type="GO" id="GO:0044773">
    <property type="term" value="P:mitotic DNA damage checkpoint signaling"/>
    <property type="evidence" value="ECO:0007669"/>
    <property type="project" value="TreeGrafter"/>
</dbReference>
<proteinExistence type="predicted"/>
<comment type="caution">
    <text evidence="2">The sequence shown here is derived from an EMBL/GenBank/DDBJ whole genome shotgun (WGS) entry which is preliminary data.</text>
</comment>
<dbReference type="PANTHER" id="PTHR44167">
    <property type="entry name" value="OVARIAN-SPECIFIC SERINE/THREONINE-PROTEIN KINASE LOK-RELATED"/>
    <property type="match status" value="1"/>
</dbReference>
<dbReference type="AlphaFoldDB" id="A0A5J4UBV7"/>
<dbReference type="PROSITE" id="PS50011">
    <property type="entry name" value="PROTEIN_KINASE_DOM"/>
    <property type="match status" value="1"/>
</dbReference>
<dbReference type="PROSITE" id="PS00108">
    <property type="entry name" value="PROTEIN_KINASE_ST"/>
    <property type="match status" value="1"/>
</dbReference>
<dbReference type="InterPro" id="IPR008271">
    <property type="entry name" value="Ser/Thr_kinase_AS"/>
</dbReference>
<dbReference type="Pfam" id="PF00069">
    <property type="entry name" value="Pkinase"/>
    <property type="match status" value="1"/>
</dbReference>
<dbReference type="GO" id="GO:0004674">
    <property type="term" value="F:protein serine/threonine kinase activity"/>
    <property type="evidence" value="ECO:0007669"/>
    <property type="project" value="TreeGrafter"/>
</dbReference>
<dbReference type="GO" id="GO:0005524">
    <property type="term" value="F:ATP binding"/>
    <property type="evidence" value="ECO:0007669"/>
    <property type="project" value="InterPro"/>
</dbReference>
<accession>A0A5J4UBV7</accession>
<evidence type="ECO:0000313" key="2">
    <source>
        <dbReference type="EMBL" id="KAA6368007.1"/>
    </source>
</evidence>
<keyword evidence="2" id="KW-0808">Transferase</keyword>
<dbReference type="Proteomes" id="UP000324800">
    <property type="component" value="Unassembled WGS sequence"/>
</dbReference>
<gene>
    <name evidence="2" type="ORF">EZS28_036466</name>
</gene>
<dbReference type="SUPFAM" id="SSF56112">
    <property type="entry name" value="Protein kinase-like (PK-like)"/>
    <property type="match status" value="1"/>
</dbReference>
<evidence type="ECO:0000259" key="1">
    <source>
        <dbReference type="PROSITE" id="PS50011"/>
    </source>
</evidence>
<dbReference type="Gene3D" id="1.10.510.10">
    <property type="entry name" value="Transferase(Phosphotransferase) domain 1"/>
    <property type="match status" value="1"/>
</dbReference>
<dbReference type="OrthoDB" id="4062651at2759"/>
<sequence length="315" mass="35953">MCKTRLFIFLGKGGFGSVYLVNKDDIGFISAKVIDEQRFDLKEWRVGYELMKEKGGDHFLQYYSSTMYGQQAVILMEYANMDNIDMLINTGKEIPLNLIQRLFKQIIQGINVMHQNGLIHKDIKGQNILMQNPKGTDEMIVKIVDFGLVDNQDKIGKSLTIGIEGTLQYMAPEFILAYQTHIVRADAKIDMWSIGIVLYILLTKSFPFKKFDLQSIQQFMNAGILDRPYQIKDDQLWDFLKGLLTFDRTHRLSAIDALNHPFLNNAQSDAKITVSEIKSITGCCPTRLPIHITKKKRTIFGSILMVIGTVCMILL</sequence>
<organism evidence="2 3">
    <name type="scientific">Streblomastix strix</name>
    <dbReference type="NCBI Taxonomy" id="222440"/>
    <lineage>
        <taxon>Eukaryota</taxon>
        <taxon>Metamonada</taxon>
        <taxon>Preaxostyla</taxon>
        <taxon>Oxymonadida</taxon>
        <taxon>Streblomastigidae</taxon>
        <taxon>Streblomastix</taxon>
    </lineage>
</organism>
<feature type="domain" description="Protein kinase" evidence="1">
    <location>
        <begin position="4"/>
        <end position="263"/>
    </location>
</feature>
<reference evidence="2 3" key="1">
    <citation type="submission" date="2019-03" db="EMBL/GenBank/DDBJ databases">
        <title>Single cell metagenomics reveals metabolic interactions within the superorganism composed of flagellate Streblomastix strix and complex community of Bacteroidetes bacteria on its surface.</title>
        <authorList>
            <person name="Treitli S.C."/>
            <person name="Kolisko M."/>
            <person name="Husnik F."/>
            <person name="Keeling P."/>
            <person name="Hampl V."/>
        </authorList>
    </citation>
    <scope>NUCLEOTIDE SEQUENCE [LARGE SCALE GENOMIC DNA]</scope>
    <source>
        <strain evidence="2">ST1C</strain>
    </source>
</reference>
<dbReference type="SMART" id="SM00220">
    <property type="entry name" value="S_TKc"/>
    <property type="match status" value="1"/>
</dbReference>
<dbReference type="InterPro" id="IPR000719">
    <property type="entry name" value="Prot_kinase_dom"/>
</dbReference>
<dbReference type="InterPro" id="IPR011009">
    <property type="entry name" value="Kinase-like_dom_sf"/>
</dbReference>